<name>A0A1Z4G9Y2_9CYAN</name>
<gene>
    <name evidence="1" type="ORF">NIES21_00810</name>
</gene>
<accession>A0A1Z4G9Y2</accession>
<evidence type="ECO:0000313" key="2">
    <source>
        <dbReference type="Proteomes" id="UP000218287"/>
    </source>
</evidence>
<dbReference type="AlphaFoldDB" id="A0A1Z4G9Y2"/>
<proteinExistence type="predicted"/>
<protein>
    <submittedName>
        <fullName evidence="1">Uncharacterized protein</fullName>
    </submittedName>
</protein>
<keyword evidence="2" id="KW-1185">Reference proteome</keyword>
<sequence length="84" mass="9963">MYQYEPPLSEFQQALIELQTALLQIENSLYEAYHTQDKLVISDICEYLSNVGNNHKYLLEEHSELLYKYMELKRIFCTPDNNGN</sequence>
<reference evidence="1 2" key="1">
    <citation type="submission" date="2017-06" db="EMBL/GenBank/DDBJ databases">
        <title>Genome sequencing of cyanobaciteial culture collection at National Institute for Environmental Studies (NIES).</title>
        <authorList>
            <person name="Hirose Y."/>
            <person name="Shimura Y."/>
            <person name="Fujisawa T."/>
            <person name="Nakamura Y."/>
            <person name="Kawachi M."/>
        </authorList>
    </citation>
    <scope>NUCLEOTIDE SEQUENCE [LARGE SCALE GENOMIC DNA]</scope>
    <source>
        <strain evidence="1 2">NIES-21</strain>
    </source>
</reference>
<evidence type="ECO:0000313" key="1">
    <source>
        <dbReference type="EMBL" id="BAY14324.1"/>
    </source>
</evidence>
<dbReference type="EMBL" id="AP018174">
    <property type="protein sequence ID" value="BAY14324.1"/>
    <property type="molecule type" value="Genomic_DNA"/>
</dbReference>
<dbReference type="Proteomes" id="UP000218287">
    <property type="component" value="Chromosome"/>
</dbReference>
<organism evidence="1 2">
    <name type="scientific">Anabaenopsis circularis NIES-21</name>
    <dbReference type="NCBI Taxonomy" id="1085406"/>
    <lineage>
        <taxon>Bacteria</taxon>
        <taxon>Bacillati</taxon>
        <taxon>Cyanobacteriota</taxon>
        <taxon>Cyanophyceae</taxon>
        <taxon>Nostocales</taxon>
        <taxon>Nodulariaceae</taxon>
        <taxon>Anabaenopsis</taxon>
    </lineage>
</organism>